<dbReference type="SUPFAM" id="SSF51905">
    <property type="entry name" value="FAD/NAD(P)-binding domain"/>
    <property type="match status" value="1"/>
</dbReference>
<dbReference type="AlphaFoldDB" id="A0A1U7PPT4"/>
<dbReference type="InterPro" id="IPR017941">
    <property type="entry name" value="Rieske_2Fe-2S"/>
</dbReference>
<protein>
    <submittedName>
        <fullName evidence="7">Glycine/D-amino acid oxidase</fullName>
    </submittedName>
</protein>
<gene>
    <name evidence="7" type="ORF">SAMN05428946_2387</name>
</gene>
<evidence type="ECO:0000256" key="1">
    <source>
        <dbReference type="ARBA" id="ARBA00022714"/>
    </source>
</evidence>
<name>A0A1U7PPT4_9BACI</name>
<dbReference type="RefSeq" id="WP_076759133.1">
    <property type="nucleotide sequence ID" value="NZ_FTPL01000003.1"/>
</dbReference>
<evidence type="ECO:0000313" key="8">
    <source>
        <dbReference type="Proteomes" id="UP000187550"/>
    </source>
</evidence>
<keyword evidence="4" id="KW-0411">Iron-sulfur</keyword>
<keyword evidence="1" id="KW-0001">2Fe-2S</keyword>
<evidence type="ECO:0000256" key="2">
    <source>
        <dbReference type="ARBA" id="ARBA00022723"/>
    </source>
</evidence>
<dbReference type="Pfam" id="PF01266">
    <property type="entry name" value="DAO"/>
    <property type="match status" value="1"/>
</dbReference>
<dbReference type="GO" id="GO:0016020">
    <property type="term" value="C:membrane"/>
    <property type="evidence" value="ECO:0007669"/>
    <property type="project" value="InterPro"/>
</dbReference>
<keyword evidence="2" id="KW-0479">Metal-binding</keyword>
<dbReference type="OrthoDB" id="9767869at2"/>
<evidence type="ECO:0000256" key="5">
    <source>
        <dbReference type="ARBA" id="ARBA00023157"/>
    </source>
</evidence>
<dbReference type="GO" id="GO:0051537">
    <property type="term" value="F:2 iron, 2 sulfur cluster binding"/>
    <property type="evidence" value="ECO:0007669"/>
    <property type="project" value="UniProtKB-KW"/>
</dbReference>
<dbReference type="GO" id="GO:0004497">
    <property type="term" value="F:monooxygenase activity"/>
    <property type="evidence" value="ECO:0007669"/>
    <property type="project" value="UniProtKB-ARBA"/>
</dbReference>
<dbReference type="PANTHER" id="PTHR13847">
    <property type="entry name" value="SARCOSINE DEHYDROGENASE-RELATED"/>
    <property type="match status" value="1"/>
</dbReference>
<evidence type="ECO:0000313" key="7">
    <source>
        <dbReference type="EMBL" id="SIT89253.1"/>
    </source>
</evidence>
<dbReference type="Proteomes" id="UP000187550">
    <property type="component" value="Unassembled WGS sequence"/>
</dbReference>
<keyword evidence="8" id="KW-1185">Reference proteome</keyword>
<evidence type="ECO:0000259" key="6">
    <source>
        <dbReference type="PROSITE" id="PS51296"/>
    </source>
</evidence>
<sequence length="457" mass="50531">MTQSLWLDTGYPRDSFPQAKGHLKCDVCVVGGGLSGIAAAEQLAAAGKDVVLVERDRILAGTTGNSTGKLTAQHGYIYADLLKKFGKEGARTYYDVNEEAVRRGREISGESEARPTDSYIFSQTRHGTEKLKREWDAYREIGIQGSYGKETELPFPVQASLSMYDELQIHPFRFGQRLARMAADHGARIYEMTPVRTMDFQKRVVSLATGGTVEFKELILATHYPIEGLRGLNIMKLHVSRSYIAAAPTDKELKDQYISVDSPQRSIRTVNIDGKIYMMLAGGSHTAGMKKETDEEYGRLTEDLENLFHLKGITHSWSAQDPQTPDMVPYVGRISDSLPHVYMASGYRKWGLSNSIAAGKILRDLITGRKNPAIGLYDPGRTGFGSLLLQGLKVNGLVAGELATGYVVRLDSPTCTHMGCKTRWNEGDRTWDCPCHGSRFREDGSVLEGPATKPLDL</sequence>
<keyword evidence="5" id="KW-1015">Disulfide bond</keyword>
<dbReference type="Pfam" id="PF00355">
    <property type="entry name" value="Rieske"/>
    <property type="match status" value="1"/>
</dbReference>
<dbReference type="Gene3D" id="2.102.10.10">
    <property type="entry name" value="Rieske [2Fe-2S] iron-sulphur domain"/>
    <property type="match status" value="1"/>
</dbReference>
<dbReference type="GO" id="GO:0046872">
    <property type="term" value="F:metal ion binding"/>
    <property type="evidence" value="ECO:0007669"/>
    <property type="project" value="UniProtKB-KW"/>
</dbReference>
<reference evidence="8" key="1">
    <citation type="submission" date="2017-01" db="EMBL/GenBank/DDBJ databases">
        <authorList>
            <person name="Varghese N."/>
            <person name="Submissions S."/>
        </authorList>
    </citation>
    <scope>NUCLEOTIDE SEQUENCE [LARGE SCALE GENOMIC DNA]</scope>
    <source>
        <strain evidence="8">MNA4</strain>
    </source>
</reference>
<dbReference type="PANTHER" id="PTHR13847:SF274">
    <property type="entry name" value="RIESKE 2FE-2S IRON-SULFUR PROTEIN YHFW-RELATED"/>
    <property type="match status" value="1"/>
</dbReference>
<proteinExistence type="predicted"/>
<dbReference type="Gene3D" id="3.50.50.60">
    <property type="entry name" value="FAD/NAD(P)-binding domain"/>
    <property type="match status" value="1"/>
</dbReference>
<dbReference type="EMBL" id="FTPL01000003">
    <property type="protein sequence ID" value="SIT89253.1"/>
    <property type="molecule type" value="Genomic_DNA"/>
</dbReference>
<keyword evidence="3" id="KW-0408">Iron</keyword>
<organism evidence="7 8">
    <name type="scientific">Edaphobacillus lindanitolerans</name>
    <dbReference type="NCBI Taxonomy" id="550447"/>
    <lineage>
        <taxon>Bacteria</taxon>
        <taxon>Bacillati</taxon>
        <taxon>Bacillota</taxon>
        <taxon>Bacilli</taxon>
        <taxon>Bacillales</taxon>
        <taxon>Bacillaceae</taxon>
        <taxon>Edaphobacillus</taxon>
    </lineage>
</organism>
<dbReference type="InterPro" id="IPR005805">
    <property type="entry name" value="Rieske_Fe-S_prot_C"/>
</dbReference>
<dbReference type="InterPro" id="IPR036188">
    <property type="entry name" value="FAD/NAD-bd_sf"/>
</dbReference>
<dbReference type="InterPro" id="IPR036922">
    <property type="entry name" value="Rieske_2Fe-2S_sf"/>
</dbReference>
<evidence type="ECO:0000256" key="3">
    <source>
        <dbReference type="ARBA" id="ARBA00023004"/>
    </source>
</evidence>
<dbReference type="GO" id="GO:0005737">
    <property type="term" value="C:cytoplasm"/>
    <property type="evidence" value="ECO:0007669"/>
    <property type="project" value="TreeGrafter"/>
</dbReference>
<dbReference type="PRINTS" id="PR00162">
    <property type="entry name" value="RIESKE"/>
</dbReference>
<evidence type="ECO:0000256" key="4">
    <source>
        <dbReference type="ARBA" id="ARBA00023014"/>
    </source>
</evidence>
<dbReference type="PROSITE" id="PS51296">
    <property type="entry name" value="RIESKE"/>
    <property type="match status" value="1"/>
</dbReference>
<dbReference type="GO" id="GO:0016705">
    <property type="term" value="F:oxidoreductase activity, acting on paired donors, with incorporation or reduction of molecular oxygen"/>
    <property type="evidence" value="ECO:0007669"/>
    <property type="project" value="UniProtKB-ARBA"/>
</dbReference>
<dbReference type="STRING" id="550447.SAMN05428946_2387"/>
<dbReference type="InterPro" id="IPR006076">
    <property type="entry name" value="FAD-dep_OxRdtase"/>
</dbReference>
<dbReference type="Gene3D" id="3.30.9.10">
    <property type="entry name" value="D-Amino Acid Oxidase, subunit A, domain 2"/>
    <property type="match status" value="1"/>
</dbReference>
<accession>A0A1U7PPT4</accession>
<dbReference type="SUPFAM" id="SSF50022">
    <property type="entry name" value="ISP domain"/>
    <property type="match status" value="1"/>
</dbReference>
<feature type="domain" description="Rieske" evidence="6">
    <location>
        <begin position="408"/>
        <end position="457"/>
    </location>
</feature>